<feature type="chain" id="PRO_5008627218" evidence="1">
    <location>
        <begin position="24"/>
        <end position="232"/>
    </location>
</feature>
<evidence type="ECO:0000313" key="3">
    <source>
        <dbReference type="Proteomes" id="UP000092666"/>
    </source>
</evidence>
<evidence type="ECO:0000313" key="2">
    <source>
        <dbReference type="EMBL" id="OCF32773.1"/>
    </source>
</evidence>
<dbReference type="AlphaFoldDB" id="A0A1B9GP41"/>
<sequence length="232" mass="23790">MVTSKAIFPALAVVLTIASTSSAISIAQARAPAAASNTTSTTTPASTGDAAPVYIACVVDTALASLTTSETVQASSRAECSTGCASSTTNNWDLAFFRQDTSECRCALAADAPGSDDVVYAVDEAGNCRTQDDASVEYLTLASPYTLSTCYIPPLSAPTNGSSSTAPTAIGCFDFCYHSSSTVTGAITVRPAYDDDKDIFEYECGCYASLDAVGGHQKMDCGFGIASIYVAA</sequence>
<reference evidence="2 3" key="1">
    <citation type="submission" date="2013-07" db="EMBL/GenBank/DDBJ databases">
        <title>The Genome Sequence of Cryptococcus heveanensis BCC8398.</title>
        <authorList>
            <consortium name="The Broad Institute Genome Sequencing Platform"/>
            <person name="Cuomo C."/>
            <person name="Litvintseva A."/>
            <person name="Chen Y."/>
            <person name="Heitman J."/>
            <person name="Sun S."/>
            <person name="Springer D."/>
            <person name="Dromer F."/>
            <person name="Young S.K."/>
            <person name="Zeng Q."/>
            <person name="Gargeya S."/>
            <person name="Fitzgerald M."/>
            <person name="Abouelleil A."/>
            <person name="Alvarado L."/>
            <person name="Berlin A.M."/>
            <person name="Chapman S.B."/>
            <person name="Dewar J."/>
            <person name="Goldberg J."/>
            <person name="Griggs A."/>
            <person name="Gujja S."/>
            <person name="Hansen M."/>
            <person name="Howarth C."/>
            <person name="Imamovic A."/>
            <person name="Larimer J."/>
            <person name="McCowan C."/>
            <person name="Murphy C."/>
            <person name="Pearson M."/>
            <person name="Priest M."/>
            <person name="Roberts A."/>
            <person name="Saif S."/>
            <person name="Shea T."/>
            <person name="Sykes S."/>
            <person name="Wortman J."/>
            <person name="Nusbaum C."/>
            <person name="Birren B."/>
        </authorList>
    </citation>
    <scope>NUCLEOTIDE SEQUENCE [LARGE SCALE GENOMIC DNA]</scope>
    <source>
        <strain evidence="2 3">BCC8398</strain>
    </source>
</reference>
<dbReference type="OrthoDB" id="2567788at2759"/>
<gene>
    <name evidence="2" type="ORF">I316_05408</name>
</gene>
<dbReference type="EMBL" id="KV700128">
    <property type="protein sequence ID" value="OCF32773.1"/>
    <property type="molecule type" value="Genomic_DNA"/>
</dbReference>
<organism evidence="2 3">
    <name type="scientific">Kwoniella heveanensis BCC8398</name>
    <dbReference type="NCBI Taxonomy" id="1296120"/>
    <lineage>
        <taxon>Eukaryota</taxon>
        <taxon>Fungi</taxon>
        <taxon>Dikarya</taxon>
        <taxon>Basidiomycota</taxon>
        <taxon>Agaricomycotina</taxon>
        <taxon>Tremellomycetes</taxon>
        <taxon>Tremellales</taxon>
        <taxon>Cryptococcaceae</taxon>
        <taxon>Kwoniella</taxon>
    </lineage>
</organism>
<keyword evidence="3" id="KW-1185">Reference proteome</keyword>
<accession>A0A1B9GP41</accession>
<name>A0A1B9GP41_9TREE</name>
<reference evidence="3" key="2">
    <citation type="submission" date="2013-12" db="EMBL/GenBank/DDBJ databases">
        <title>Evolution of pathogenesis and genome organization in the Tremellales.</title>
        <authorList>
            <person name="Cuomo C."/>
            <person name="Litvintseva A."/>
            <person name="Heitman J."/>
            <person name="Chen Y."/>
            <person name="Sun S."/>
            <person name="Springer D."/>
            <person name="Dromer F."/>
            <person name="Young S."/>
            <person name="Zeng Q."/>
            <person name="Chapman S."/>
            <person name="Gujja S."/>
            <person name="Saif S."/>
            <person name="Birren B."/>
        </authorList>
    </citation>
    <scope>NUCLEOTIDE SEQUENCE [LARGE SCALE GENOMIC DNA]</scope>
    <source>
        <strain evidence="3">BCC8398</strain>
    </source>
</reference>
<proteinExistence type="predicted"/>
<keyword evidence="1" id="KW-0732">Signal</keyword>
<protein>
    <submittedName>
        <fullName evidence="2">Uncharacterized protein</fullName>
    </submittedName>
</protein>
<dbReference type="Proteomes" id="UP000092666">
    <property type="component" value="Unassembled WGS sequence"/>
</dbReference>
<feature type="signal peptide" evidence="1">
    <location>
        <begin position="1"/>
        <end position="23"/>
    </location>
</feature>
<evidence type="ECO:0000256" key="1">
    <source>
        <dbReference type="SAM" id="SignalP"/>
    </source>
</evidence>